<keyword evidence="3" id="KW-1185">Reference proteome</keyword>
<protein>
    <submittedName>
        <fullName evidence="2">Uncharacterized protein</fullName>
    </submittedName>
</protein>
<sequence length="381" mass="41766">MSTSADSDLIECPACGLSMKIRRLDVASRAVCPGCRQTIQLPAKGQSLSAVSTSAFDELPPAVVITEPVHRPKRRLWKKIAGQVSGTMDRQRKSLIRAAIVLLVILAMASIGVGLYLGREKIPLQAVKTYLKNEDSPDKVLDNFQRAVVAVLAQMESISDEDSRDNAIPRLNGFSTGCQSLSTRAIAIGPLPEEQFSSLKDRIKNEVTASAQQVIDAAKRLMSNSKLNNAKLQQSLYLQLSAAEQIGSTLETAWRPIPSPQSASERLAHEIKMIRYRVWGASYSVNNQRDYDQLGGIIETAANELESILGRLTVQADRQTDVSESMISSKYNDELLADTLKRLSVLQSRYGPLGNAKATDRYHDALETIGNRVTSVESQPL</sequence>
<keyword evidence="1" id="KW-1133">Transmembrane helix</keyword>
<dbReference type="RefSeq" id="WP_146580553.1">
    <property type="nucleotide sequence ID" value="NZ_SJPM01000012.1"/>
</dbReference>
<evidence type="ECO:0000256" key="1">
    <source>
        <dbReference type="SAM" id="Phobius"/>
    </source>
</evidence>
<dbReference type="AlphaFoldDB" id="A0A5C5ZYU6"/>
<accession>A0A5C5ZYU6</accession>
<keyword evidence="1" id="KW-0472">Membrane</keyword>
<reference evidence="2 3" key="1">
    <citation type="submission" date="2019-02" db="EMBL/GenBank/DDBJ databases">
        <title>Deep-cultivation of Planctomycetes and their phenomic and genomic characterization uncovers novel biology.</title>
        <authorList>
            <person name="Wiegand S."/>
            <person name="Jogler M."/>
            <person name="Boedeker C."/>
            <person name="Pinto D."/>
            <person name="Vollmers J."/>
            <person name="Rivas-Marin E."/>
            <person name="Kohn T."/>
            <person name="Peeters S.H."/>
            <person name="Heuer A."/>
            <person name="Rast P."/>
            <person name="Oberbeckmann S."/>
            <person name="Bunk B."/>
            <person name="Jeske O."/>
            <person name="Meyerdierks A."/>
            <person name="Storesund J.E."/>
            <person name="Kallscheuer N."/>
            <person name="Luecker S."/>
            <person name="Lage O.M."/>
            <person name="Pohl T."/>
            <person name="Merkel B.J."/>
            <person name="Hornburger P."/>
            <person name="Mueller R.-W."/>
            <person name="Bruemmer F."/>
            <person name="Labrenz M."/>
            <person name="Spormann A.M."/>
            <person name="Op Den Camp H."/>
            <person name="Overmann J."/>
            <person name="Amann R."/>
            <person name="Jetten M.S.M."/>
            <person name="Mascher T."/>
            <person name="Medema M.H."/>
            <person name="Devos D.P."/>
            <person name="Kaster A.-K."/>
            <person name="Ovreas L."/>
            <person name="Rohde M."/>
            <person name="Galperin M.Y."/>
            <person name="Jogler C."/>
        </authorList>
    </citation>
    <scope>NUCLEOTIDE SEQUENCE [LARGE SCALE GENOMIC DNA]</scope>
    <source>
        <strain evidence="2 3">Pla100</strain>
    </source>
</reference>
<gene>
    <name evidence="2" type="ORF">Pla100_47720</name>
</gene>
<evidence type="ECO:0000313" key="3">
    <source>
        <dbReference type="Proteomes" id="UP000316213"/>
    </source>
</evidence>
<dbReference type="OrthoDB" id="86663at203682"/>
<organism evidence="2 3">
    <name type="scientific">Neorhodopirellula pilleata</name>
    <dbReference type="NCBI Taxonomy" id="2714738"/>
    <lineage>
        <taxon>Bacteria</taxon>
        <taxon>Pseudomonadati</taxon>
        <taxon>Planctomycetota</taxon>
        <taxon>Planctomycetia</taxon>
        <taxon>Pirellulales</taxon>
        <taxon>Pirellulaceae</taxon>
        <taxon>Neorhodopirellula</taxon>
    </lineage>
</organism>
<comment type="caution">
    <text evidence="2">The sequence shown here is derived from an EMBL/GenBank/DDBJ whole genome shotgun (WGS) entry which is preliminary data.</text>
</comment>
<dbReference type="Proteomes" id="UP000316213">
    <property type="component" value="Unassembled WGS sequence"/>
</dbReference>
<name>A0A5C5ZYU6_9BACT</name>
<dbReference type="EMBL" id="SJPM01000012">
    <property type="protein sequence ID" value="TWT92235.1"/>
    <property type="molecule type" value="Genomic_DNA"/>
</dbReference>
<evidence type="ECO:0000313" key="2">
    <source>
        <dbReference type="EMBL" id="TWT92235.1"/>
    </source>
</evidence>
<keyword evidence="1" id="KW-0812">Transmembrane</keyword>
<proteinExistence type="predicted"/>
<feature type="transmembrane region" description="Helical" evidence="1">
    <location>
        <begin position="95"/>
        <end position="117"/>
    </location>
</feature>